<dbReference type="Proteomes" id="UP000005010">
    <property type="component" value="Chromosome"/>
</dbReference>
<reference evidence="3" key="1">
    <citation type="submission" date="2012-04" db="EMBL/GenBank/DDBJ databases">
        <title>Complete genome sequence of Helicobacter cetorum strain MIT 00-7128.</title>
        <authorList>
            <person name="Kersulyte D."/>
            <person name="Berg D.E."/>
        </authorList>
    </citation>
    <scope>NUCLEOTIDE SEQUENCE [LARGE SCALE GENOMIC DNA]</scope>
    <source>
        <strain evidence="3">MIT 00-7128</strain>
    </source>
</reference>
<evidence type="ECO:0000313" key="3">
    <source>
        <dbReference type="Proteomes" id="UP000005010"/>
    </source>
</evidence>
<name>I0ELL8_HELC0</name>
<evidence type="ECO:0000313" key="2">
    <source>
        <dbReference type="EMBL" id="AFI03837.1"/>
    </source>
</evidence>
<feature type="transmembrane region" description="Helical" evidence="1">
    <location>
        <begin position="45"/>
        <end position="67"/>
    </location>
</feature>
<dbReference type="HOGENOM" id="CLU_2752239_0_0_7"/>
<dbReference type="RefSeq" id="WP_014660709.1">
    <property type="nucleotide sequence ID" value="NC_017737.1"/>
</dbReference>
<sequence>MKNLIERFFIIFHKGEKVNIEIKIDTMEKLKEYIEQRAKIERLKAFLLFAFFVIFVVSVCVTCAYIFKGF</sequence>
<organism evidence="2 3">
    <name type="scientific">Helicobacter cetorum (strain ATCC BAA-429 / MIT 00-7128)</name>
    <dbReference type="NCBI Taxonomy" id="182217"/>
    <lineage>
        <taxon>Bacteria</taxon>
        <taxon>Pseudomonadati</taxon>
        <taxon>Campylobacterota</taxon>
        <taxon>Epsilonproteobacteria</taxon>
        <taxon>Campylobacterales</taxon>
        <taxon>Helicobacteraceae</taxon>
        <taxon>Helicobacter</taxon>
    </lineage>
</organism>
<evidence type="ECO:0000256" key="1">
    <source>
        <dbReference type="SAM" id="Phobius"/>
    </source>
</evidence>
<gene>
    <name evidence="2" type="ordered locus">HCW_02780</name>
</gene>
<dbReference type="KEGG" id="hce:HCW_02780"/>
<keyword evidence="1" id="KW-0472">Membrane</keyword>
<dbReference type="PATRIC" id="fig|182217.3.peg.590"/>
<dbReference type="EMBL" id="CP003479">
    <property type="protein sequence ID" value="AFI03837.1"/>
    <property type="molecule type" value="Genomic_DNA"/>
</dbReference>
<keyword evidence="3" id="KW-1185">Reference proteome</keyword>
<accession>I0ELL8</accession>
<keyword evidence="1" id="KW-1133">Transmembrane helix</keyword>
<protein>
    <submittedName>
        <fullName evidence="2">Uncharacterized protein</fullName>
    </submittedName>
</protein>
<proteinExistence type="predicted"/>
<dbReference type="AlphaFoldDB" id="I0ELL8"/>
<keyword evidence="1" id="KW-0812">Transmembrane</keyword>